<evidence type="ECO:0000313" key="4">
    <source>
        <dbReference type="Proteomes" id="UP000264071"/>
    </source>
</evidence>
<keyword evidence="1" id="KW-0378">Hydrolase</keyword>
<dbReference type="EMBL" id="DPIY01000010">
    <property type="protein sequence ID" value="HCT58017.1"/>
    <property type="molecule type" value="Genomic_DNA"/>
</dbReference>
<dbReference type="InterPro" id="IPR008979">
    <property type="entry name" value="Galactose-bd-like_sf"/>
</dbReference>
<proteinExistence type="predicted"/>
<organism evidence="3 4">
    <name type="scientific">Gemmatimonas aurantiaca</name>
    <dbReference type="NCBI Taxonomy" id="173480"/>
    <lineage>
        <taxon>Bacteria</taxon>
        <taxon>Pseudomonadati</taxon>
        <taxon>Gemmatimonadota</taxon>
        <taxon>Gemmatimonadia</taxon>
        <taxon>Gemmatimonadales</taxon>
        <taxon>Gemmatimonadaceae</taxon>
        <taxon>Gemmatimonas</taxon>
    </lineage>
</organism>
<dbReference type="Pfam" id="PF08530">
    <property type="entry name" value="PepX_C"/>
    <property type="match status" value="1"/>
</dbReference>
<gene>
    <name evidence="3" type="ORF">DGD08_12505</name>
</gene>
<feature type="domain" description="Xaa-Pro dipeptidyl-peptidase C-terminal" evidence="2">
    <location>
        <begin position="517"/>
        <end position="743"/>
    </location>
</feature>
<dbReference type="InterPro" id="IPR013736">
    <property type="entry name" value="Xaa-Pro_dipept_C"/>
</dbReference>
<dbReference type="InterPro" id="IPR000383">
    <property type="entry name" value="Xaa-Pro-like_dom"/>
</dbReference>
<dbReference type="InterPro" id="IPR029058">
    <property type="entry name" value="AB_hydrolase_fold"/>
</dbReference>
<dbReference type="InterPro" id="IPR005674">
    <property type="entry name" value="CocE/Ser_esterase"/>
</dbReference>
<evidence type="ECO:0000313" key="3">
    <source>
        <dbReference type="EMBL" id="HCT58017.1"/>
    </source>
</evidence>
<protein>
    <submittedName>
        <fullName evidence="3">Esterase</fullName>
    </submittedName>
</protein>
<comment type="caution">
    <text evidence="3">The sequence shown here is derived from an EMBL/GenBank/DDBJ whole genome shotgun (WGS) entry which is preliminary data.</text>
</comment>
<dbReference type="GO" id="GO:0008239">
    <property type="term" value="F:dipeptidyl-peptidase activity"/>
    <property type="evidence" value="ECO:0007669"/>
    <property type="project" value="InterPro"/>
</dbReference>
<accession>A0A3D4VCF4</accession>
<dbReference type="SMART" id="SM00939">
    <property type="entry name" value="PepX_C"/>
    <property type="match status" value="1"/>
</dbReference>
<dbReference type="Gene3D" id="3.40.50.1820">
    <property type="entry name" value="alpha/beta hydrolase"/>
    <property type="match status" value="1"/>
</dbReference>
<dbReference type="NCBIfam" id="TIGR00976">
    <property type="entry name" value="CocE_NonD"/>
    <property type="match status" value="1"/>
</dbReference>
<name>A0A3D4VCF4_9BACT</name>
<evidence type="ECO:0000259" key="2">
    <source>
        <dbReference type="SMART" id="SM00939"/>
    </source>
</evidence>
<dbReference type="Pfam" id="PF02129">
    <property type="entry name" value="Peptidase_S15"/>
    <property type="match status" value="1"/>
</dbReference>
<dbReference type="AlphaFoldDB" id="A0A3D4VCF4"/>
<dbReference type="Gene3D" id="1.10.3020.10">
    <property type="entry name" value="alpha-amino acid ester hydrolase ( Helical cap domain)"/>
    <property type="match status" value="1"/>
</dbReference>
<sequence length="762" mass="84253">MNPFVPAARRIPPAVIHCVAGMMLCIAATRSVDAQPLRLAPAAEREPALLDTEVRRLAIALLAQPDGLSDAARSLRQLTDRAYLQLAANDSTGALASLRTIAARSDAPRAADNPALVLLTARAEAGMAAPTFERALRQRLTALSDRDAFEVGWYLETPFFVFERNLASAVSRATTRDSLSNADAITLVRSHVMQRALQALESSLPEVLAAENTRRYLTDTAVLVRTREGITLSAVVVRPRRTTTRQPTAFNFTIYTNSRQHLETARRAASHGYVGVVADARGKRLSRDTIRPYEAEANDTHAVLDWIAAQPWSDGRIGMYGASYEGFTAWAATKRKHPALRTIVVSAAAIPGQGVPMENNVFLTANYAWPFYVSNNRELDNDTYFDRNRWNQLAERWYESGRPFRDIDQVDGTPNPLLQRWLTHPTFDSYWQRMVPYGADFARIDIPVLSITGYFDDGQISALHYVREHMRYRPDAAHYLVIGPYDHGGAGAARKSAEVRGHVLDSVAQFNTTTLTFAWLDHVLRGAPRPALLADKVNHQVMGANVWRHAPSLAALAERPLRLYPTAARDGAHFTLDTARKDHPGIVRIANMADRTTQHVGYYPVNVLGPVPEFGDALTFVSAPFSAPTEVSGAISGSLEVITNTRDFDFNVVLYELLPDGRVFHLSYYLGRASHVRDLAQRKLLVPGQQTTLPFTRSRMTSRRMQAGSRLLLVIDVNKDAGHQVNHGTGGDVSAERASDAVTPMSLRLMPGSFVDVPVRRP</sequence>
<dbReference type="SUPFAM" id="SSF49785">
    <property type="entry name" value="Galactose-binding domain-like"/>
    <property type="match status" value="1"/>
</dbReference>
<dbReference type="SUPFAM" id="SSF53474">
    <property type="entry name" value="alpha/beta-Hydrolases"/>
    <property type="match status" value="1"/>
</dbReference>
<dbReference type="Gene3D" id="2.60.120.260">
    <property type="entry name" value="Galactose-binding domain-like"/>
    <property type="match status" value="1"/>
</dbReference>
<dbReference type="Proteomes" id="UP000264071">
    <property type="component" value="Unassembled WGS sequence"/>
</dbReference>
<reference evidence="3 4" key="1">
    <citation type="journal article" date="2018" name="Nat. Biotechnol.">
        <title>A standardized bacterial taxonomy based on genome phylogeny substantially revises the tree of life.</title>
        <authorList>
            <person name="Parks D.H."/>
            <person name="Chuvochina M."/>
            <person name="Waite D.W."/>
            <person name="Rinke C."/>
            <person name="Skarshewski A."/>
            <person name="Chaumeil P.A."/>
            <person name="Hugenholtz P."/>
        </authorList>
    </citation>
    <scope>NUCLEOTIDE SEQUENCE [LARGE SCALE GENOMIC DNA]</scope>
    <source>
        <strain evidence="3">UBA8844</strain>
    </source>
</reference>
<evidence type="ECO:0000256" key="1">
    <source>
        <dbReference type="ARBA" id="ARBA00022801"/>
    </source>
</evidence>